<dbReference type="GO" id="GO:0008171">
    <property type="term" value="F:O-methyltransferase activity"/>
    <property type="evidence" value="ECO:0007669"/>
    <property type="project" value="InterPro"/>
</dbReference>
<dbReference type="Pfam" id="PF00891">
    <property type="entry name" value="Methyltransf_2"/>
    <property type="match status" value="1"/>
</dbReference>
<dbReference type="InterPro" id="IPR036390">
    <property type="entry name" value="WH_DNA-bd_sf"/>
</dbReference>
<keyword evidence="3" id="KW-0949">S-adenosyl-L-methionine</keyword>
<evidence type="ECO:0000256" key="1">
    <source>
        <dbReference type="ARBA" id="ARBA00022603"/>
    </source>
</evidence>
<dbReference type="PANTHER" id="PTHR43712:SF12">
    <property type="entry name" value="STERIGMATOCYSTIN 8-O-METHYLTRANSFERASE"/>
    <property type="match status" value="1"/>
</dbReference>
<protein>
    <submittedName>
        <fullName evidence="6">Uncharacterized protein</fullName>
    </submittedName>
</protein>
<dbReference type="InterPro" id="IPR012967">
    <property type="entry name" value="COMT_dimerisation"/>
</dbReference>
<dbReference type="Gene3D" id="3.40.50.150">
    <property type="entry name" value="Vaccinia Virus protein VP39"/>
    <property type="match status" value="1"/>
</dbReference>
<evidence type="ECO:0000259" key="4">
    <source>
        <dbReference type="Pfam" id="PF00891"/>
    </source>
</evidence>
<dbReference type="InterPro" id="IPR029063">
    <property type="entry name" value="SAM-dependent_MTases_sf"/>
</dbReference>
<name>A0A7C8IJG0_9PEZI</name>
<dbReference type="InterPro" id="IPR001077">
    <property type="entry name" value="COMT_C"/>
</dbReference>
<proteinExistence type="predicted"/>
<keyword evidence="2" id="KW-0808">Transferase</keyword>
<dbReference type="PROSITE" id="PS51683">
    <property type="entry name" value="SAM_OMT_II"/>
    <property type="match status" value="1"/>
</dbReference>
<dbReference type="Proteomes" id="UP000481858">
    <property type="component" value="Unassembled WGS sequence"/>
</dbReference>
<feature type="domain" description="O-methyltransferase C-terminal" evidence="4">
    <location>
        <begin position="189"/>
        <end position="382"/>
    </location>
</feature>
<sequence length="412" mass="46172">MEHRHSLSQIEQLAATISESVVRLKKILSSHGLPLPSFDENAHFQMPEAAIADQDAIVDATAELHDLLLDPMTLVREYGGVSVAGPRFRAISRFGIAKMVPLGGQVTFKDIAKQTGLSEDITCRLLRYAMTMRVFCEPEKGMVSHTAASRMLINPSICDWLRTLDALQKWPSSSDPRETGFSLAHNTDKSLYEVLQHDPKRASQFARAMAAYTQSPGFSISHISDNYGWSAMGNARIVDVGGAQGHVAMKLASQFPSLSFIVQDMSEVIEGAESLLSQDIRDRVQFMAHDLFAEQTVKADMFIFRWVLHNWSDYHCILILRAQIPGLKPGVRIMIQDGYLPERGTSALWREKYKRSDDLTMASMFNSKERTVSEWKDLLISADPRFVMRSVVHPNGSALGIIEVVWESQDEE</sequence>
<dbReference type="InterPro" id="IPR036388">
    <property type="entry name" value="WH-like_DNA-bd_sf"/>
</dbReference>
<keyword evidence="7" id="KW-1185">Reference proteome</keyword>
<dbReference type="GO" id="GO:0032259">
    <property type="term" value="P:methylation"/>
    <property type="evidence" value="ECO:0007669"/>
    <property type="project" value="UniProtKB-KW"/>
</dbReference>
<dbReference type="InterPro" id="IPR016461">
    <property type="entry name" value="COMT-like"/>
</dbReference>
<evidence type="ECO:0000313" key="7">
    <source>
        <dbReference type="Proteomes" id="UP000481858"/>
    </source>
</evidence>
<evidence type="ECO:0000313" key="6">
    <source>
        <dbReference type="EMBL" id="KAF2963098.1"/>
    </source>
</evidence>
<comment type="caution">
    <text evidence="6">The sequence shown here is derived from an EMBL/GenBank/DDBJ whole genome shotgun (WGS) entry which is preliminary data.</text>
</comment>
<dbReference type="OrthoDB" id="1606438at2759"/>
<dbReference type="PANTHER" id="PTHR43712">
    <property type="entry name" value="PUTATIVE (AFU_ORTHOLOGUE AFUA_4G14580)-RELATED"/>
    <property type="match status" value="1"/>
</dbReference>
<dbReference type="SUPFAM" id="SSF53335">
    <property type="entry name" value="S-adenosyl-L-methionine-dependent methyltransferases"/>
    <property type="match status" value="1"/>
</dbReference>
<dbReference type="EMBL" id="WUBL01000232">
    <property type="protein sequence ID" value="KAF2963098.1"/>
    <property type="molecule type" value="Genomic_DNA"/>
</dbReference>
<accession>A0A7C8IJG0</accession>
<dbReference type="SUPFAM" id="SSF46785">
    <property type="entry name" value="Winged helix' DNA-binding domain"/>
    <property type="match status" value="1"/>
</dbReference>
<evidence type="ECO:0000256" key="2">
    <source>
        <dbReference type="ARBA" id="ARBA00022679"/>
    </source>
</evidence>
<keyword evidence="1" id="KW-0489">Methyltransferase</keyword>
<dbReference type="AlphaFoldDB" id="A0A7C8IJG0"/>
<dbReference type="InParanoid" id="A0A7C8IJG0"/>
<feature type="domain" description="O-methyltransferase dimerisation" evidence="5">
    <location>
        <begin position="89"/>
        <end position="153"/>
    </location>
</feature>
<evidence type="ECO:0000259" key="5">
    <source>
        <dbReference type="Pfam" id="PF08100"/>
    </source>
</evidence>
<evidence type="ECO:0000256" key="3">
    <source>
        <dbReference type="ARBA" id="ARBA00022691"/>
    </source>
</evidence>
<dbReference type="Pfam" id="PF08100">
    <property type="entry name" value="Dimerisation"/>
    <property type="match status" value="1"/>
</dbReference>
<reference evidence="6 7" key="1">
    <citation type="submission" date="2019-12" db="EMBL/GenBank/DDBJ databases">
        <title>Draft genome sequence of the ascomycete Xylaria multiplex DSM 110363.</title>
        <authorList>
            <person name="Buettner E."/>
            <person name="Kellner H."/>
        </authorList>
    </citation>
    <scope>NUCLEOTIDE SEQUENCE [LARGE SCALE GENOMIC DNA]</scope>
    <source>
        <strain evidence="6 7">DSM 110363</strain>
    </source>
</reference>
<gene>
    <name evidence="6" type="ORF">GQX73_g10465</name>
</gene>
<dbReference type="Gene3D" id="1.10.10.10">
    <property type="entry name" value="Winged helix-like DNA-binding domain superfamily/Winged helix DNA-binding domain"/>
    <property type="match status" value="1"/>
</dbReference>
<organism evidence="6 7">
    <name type="scientific">Xylaria multiplex</name>
    <dbReference type="NCBI Taxonomy" id="323545"/>
    <lineage>
        <taxon>Eukaryota</taxon>
        <taxon>Fungi</taxon>
        <taxon>Dikarya</taxon>
        <taxon>Ascomycota</taxon>
        <taxon>Pezizomycotina</taxon>
        <taxon>Sordariomycetes</taxon>
        <taxon>Xylariomycetidae</taxon>
        <taxon>Xylariales</taxon>
        <taxon>Xylariaceae</taxon>
        <taxon>Xylaria</taxon>
    </lineage>
</organism>